<evidence type="ECO:0000256" key="12">
    <source>
        <dbReference type="RuleBase" id="RU003985"/>
    </source>
</evidence>
<dbReference type="PROSITE" id="PS00901">
    <property type="entry name" value="CYS_SYNTHASE"/>
    <property type="match status" value="1"/>
</dbReference>
<keyword evidence="7" id="KW-0689">Ribosomal protein</keyword>
<comment type="cofactor">
    <cofactor evidence="12">
        <name>pyridoxal 5'-phosphate</name>
        <dbReference type="ChEBI" id="CHEBI:597326"/>
    </cofactor>
</comment>
<sequence length="1549" mass="173084">MNNLVSYLEPDYSEFVEVDPTGRYGRYNEVLGKGASKTVYRAFDEYEGIEVAWNQVKLYDFLQSPEDLERLYCEIHLLKTLKHKNIMKFYTSWVDTSNRNINFVTELFTSGTLRQYRLRHKRVNIRAVKHWCRQILRGLHYLHNHDPPIIHRDLKCDNIFVNGNQGEVKIGDLGLAAILRKSHAAHCVGTPEFMAPEVYEEAYNELVDIYSFGMCILEMVTFDYPYSECTHPAQIYKKVMSGKKPDALYMVKDPEVKYFIEKCLATVSLRVSAHELLDDPFFRIDDGEFDLRSVDVDYPVMPPLVRQPHHHLADYYNYPSNSSSLNRQYSNGYHEYQNRWAYNPGETEETHGIELFECRNENDQEEDKSSGNVDISIKGKRRDDGGLFLRLRITDKEDTALSVATEMVAELDMDDHGVTKIANMIDGEISRLVPSWRPGPEFEESLAAAAAAAANANICSNCVSNRTSMGSVMDFLRTNPGANVAQCCRNGCGETHGRFEEITIRETEVRLREIWKLQQQQESRELSSIDSGQNHSEEEEEEVYEDPEITFSCEASNTLNHLTGSGSFSFLPSLYCDEVEKTEDQVQQEFRWLKAKCQMDIREMHDEQLKSMWSETGEEGQLLFLLMPLKLDRDLHLIPGAIATMAEKAVTIRTRKFMTNRLLSRKQFVIDVLHPGRANVSKAELKEKLARMYEVKDPNAIFVFKFRTHFGGGKSSGFGLIYDNVESAKKFEPKYRLIRNGLDTKIEKSRKQIKERKNRAKKIRGVKKIFSATRHLNLLEEEGAAGDGGESDTDENDDVAIPETNEEPEDDDPEEEDLTAVTVTVSASSTDAVTVALPAGSAVPVSVIPVDSSDPKWHRVTEIVHHQRPLPPPTPIDDSRRLFQRLWTDEDEIELLRGFLDYVATHRGGNSSHPPDTAPFYEMIKSKLQLEFNKNQLVEKLRRLKKKYRNVMSKISSGKEVFFKSPHDQSTFEISRKIWNQTGKIIGFEDNNAMDFEETNTNGNYFNSPGGLNPSNVEIDSENGVERRLMMSSSSGGSRKRSRSRIGKIEEDNKPVITPCDGNIPNAASNVNLNEPATAVIGGNIGVLIEETVKNCVSPVIKEMMNGTTSMMMAAMGGGGNGHGFGSFSPVFTRPLGYGVEGGNKAVSDERWRKQQILELEVYSRRLELVQEQIRATLHELKTMPSGTVVLSLSLYLPPLTPLTPSIPISFVDQSLFSPAWNYKDLYSMEYSIKDDVTQLIGNTPMVYLNNIVDGCVARIAAKLEMMQPCSSVKDRIAYGMIKDAEDKGLISPGKNILIEPTSGNTGIGIAMVGAARGYKVVITMPASVSIERRIVLLALGAELHLTDPSKGVIGVIVKAEEILSKTPDGFMLEQFRNPSNPQSHYETTGPEIWRDSAEKVDMLVVGVGTGGTISGAGKFLKEKNKDFKVYGVEPAESAVLSGGQPGPHGIQGIGAGLIPDNLDFSVLDEVIQVTSVEAIETAKLLALKEGLLVGISSGAAAAAAIKVAKRPENAGKLIVVVFPSGGERYLSTPMFDSIRCEAENLAIE</sequence>
<evidence type="ECO:0000256" key="11">
    <source>
        <dbReference type="ARBA" id="ARBA00048679"/>
    </source>
</evidence>
<dbReference type="InterPro" id="IPR050588">
    <property type="entry name" value="WNK_Ser-Thr_kinase"/>
</dbReference>
<keyword evidence="12" id="KW-0028">Amino-acid biosynthesis</keyword>
<dbReference type="InterPro" id="IPR001926">
    <property type="entry name" value="TrpB-like_PALP"/>
</dbReference>
<keyword evidence="8 12" id="KW-0198">Cysteine biosynthesis</keyword>
<comment type="similarity">
    <text evidence="2">Belongs to the eukaryotic ribosomal protein eS24 family.</text>
</comment>
<keyword evidence="5 12" id="KW-0808">Transferase</keyword>
<dbReference type="InterPro" id="IPR005859">
    <property type="entry name" value="CysK"/>
</dbReference>
<dbReference type="HAMAP" id="MF_00545">
    <property type="entry name" value="Ribosomal_eS24"/>
    <property type="match status" value="1"/>
</dbReference>
<protein>
    <recommendedName>
        <fullName evidence="12">Cysteine synthase</fullName>
        <ecNumber evidence="12">2.5.1.47</ecNumber>
    </recommendedName>
</protein>
<evidence type="ECO:0000256" key="6">
    <source>
        <dbReference type="ARBA" id="ARBA00022777"/>
    </source>
</evidence>
<dbReference type="Pfam" id="PF00291">
    <property type="entry name" value="PALP"/>
    <property type="match status" value="1"/>
</dbReference>
<evidence type="ECO:0000256" key="9">
    <source>
        <dbReference type="ARBA" id="ARBA00023274"/>
    </source>
</evidence>
<evidence type="ECO:0000256" key="4">
    <source>
        <dbReference type="ARBA" id="ARBA00022527"/>
    </source>
</evidence>
<comment type="catalytic activity">
    <reaction evidence="10">
        <text>L-threonyl-[protein] + ATP = O-phospho-L-threonyl-[protein] + ADP + H(+)</text>
        <dbReference type="Rhea" id="RHEA:46608"/>
        <dbReference type="Rhea" id="RHEA-COMP:11060"/>
        <dbReference type="Rhea" id="RHEA-COMP:11605"/>
        <dbReference type="ChEBI" id="CHEBI:15378"/>
        <dbReference type="ChEBI" id="CHEBI:30013"/>
        <dbReference type="ChEBI" id="CHEBI:30616"/>
        <dbReference type="ChEBI" id="CHEBI:61977"/>
        <dbReference type="ChEBI" id="CHEBI:456216"/>
        <dbReference type="EC" id="2.7.11.1"/>
    </reaction>
</comment>
<gene>
    <name evidence="16" type="primary">A05p052640.1_BraROA</name>
    <name evidence="16" type="ORF">IGI04_021004</name>
</gene>
<dbReference type="InterPro" id="IPR018098">
    <property type="entry name" value="Ribosomal_eS24_CS"/>
</dbReference>
<keyword evidence="6" id="KW-0418">Kinase</keyword>
<feature type="region of interest" description="Disordered" evidence="14">
    <location>
        <begin position="1030"/>
        <end position="1054"/>
    </location>
</feature>
<dbReference type="InterPro" id="IPR008271">
    <property type="entry name" value="Ser/Thr_kinase_AS"/>
</dbReference>
<accession>A0ABQ7MMS0</accession>
<evidence type="ECO:0000313" key="16">
    <source>
        <dbReference type="EMBL" id="KAG5399190.1"/>
    </source>
</evidence>
<dbReference type="CDD" id="cd01561">
    <property type="entry name" value="CBS_like"/>
    <property type="match status" value="1"/>
</dbReference>
<dbReference type="SMART" id="SM00220">
    <property type="entry name" value="S_TKc"/>
    <property type="match status" value="1"/>
</dbReference>
<feature type="domain" description="Protein kinase" evidence="15">
    <location>
        <begin position="25"/>
        <end position="282"/>
    </location>
</feature>
<dbReference type="NCBIfam" id="TIGR01139">
    <property type="entry name" value="cysK"/>
    <property type="match status" value="1"/>
</dbReference>
<dbReference type="SUPFAM" id="SSF56112">
    <property type="entry name" value="Protein kinase-like (PK-like)"/>
    <property type="match status" value="1"/>
</dbReference>
<proteinExistence type="inferred from homology"/>
<dbReference type="Gene3D" id="3.30.200.20">
    <property type="entry name" value="Phosphorylase Kinase, domain 1"/>
    <property type="match status" value="1"/>
</dbReference>
<dbReference type="SUPFAM" id="SSF54189">
    <property type="entry name" value="Ribosomal proteins S24e, L23 and L15e"/>
    <property type="match status" value="1"/>
</dbReference>
<dbReference type="InterPro" id="IPR000719">
    <property type="entry name" value="Prot_kinase_dom"/>
</dbReference>
<keyword evidence="4" id="KW-0723">Serine/threonine-protein kinase</keyword>
<evidence type="ECO:0000256" key="5">
    <source>
        <dbReference type="ARBA" id="ARBA00022679"/>
    </source>
</evidence>
<evidence type="ECO:0000256" key="10">
    <source>
        <dbReference type="ARBA" id="ARBA00047899"/>
    </source>
</evidence>
<dbReference type="PROSITE" id="PS00108">
    <property type="entry name" value="PROTEIN_KINASE_ST"/>
    <property type="match status" value="1"/>
</dbReference>
<dbReference type="PROSITE" id="PS00529">
    <property type="entry name" value="RIBOSOMAL_S24E"/>
    <property type="match status" value="1"/>
</dbReference>
<dbReference type="InterPro" id="IPR011009">
    <property type="entry name" value="Kinase-like_dom_sf"/>
</dbReference>
<keyword evidence="9" id="KW-0687">Ribonucleoprotein</keyword>
<comment type="catalytic activity">
    <reaction evidence="11">
        <text>L-seryl-[protein] + ATP = O-phospho-L-seryl-[protein] + ADP + H(+)</text>
        <dbReference type="Rhea" id="RHEA:17989"/>
        <dbReference type="Rhea" id="RHEA-COMP:9863"/>
        <dbReference type="Rhea" id="RHEA-COMP:11604"/>
        <dbReference type="ChEBI" id="CHEBI:15378"/>
        <dbReference type="ChEBI" id="CHEBI:29999"/>
        <dbReference type="ChEBI" id="CHEBI:30616"/>
        <dbReference type="ChEBI" id="CHEBI:83421"/>
        <dbReference type="ChEBI" id="CHEBI:456216"/>
        <dbReference type="EC" id="2.7.11.1"/>
    </reaction>
</comment>
<reference evidence="16 17" key="1">
    <citation type="submission" date="2021-03" db="EMBL/GenBank/DDBJ databases">
        <authorList>
            <person name="King G.J."/>
            <person name="Bancroft I."/>
            <person name="Baten A."/>
            <person name="Bloomfield J."/>
            <person name="Borpatragohain P."/>
            <person name="He Z."/>
            <person name="Irish N."/>
            <person name="Irwin J."/>
            <person name="Liu K."/>
            <person name="Mauleon R.P."/>
            <person name="Moore J."/>
            <person name="Morris R."/>
            <person name="Ostergaard L."/>
            <person name="Wang B."/>
            <person name="Wells R."/>
        </authorList>
    </citation>
    <scope>NUCLEOTIDE SEQUENCE [LARGE SCALE GENOMIC DNA]</scope>
    <source>
        <strain evidence="16">R-o-18</strain>
        <tissue evidence="16">Leaf</tissue>
    </source>
</reference>
<dbReference type="EMBL" id="JADBGQ010000005">
    <property type="protein sequence ID" value="KAG5399190.1"/>
    <property type="molecule type" value="Genomic_DNA"/>
</dbReference>
<evidence type="ECO:0000256" key="13">
    <source>
        <dbReference type="SAM" id="Coils"/>
    </source>
</evidence>
<dbReference type="SUPFAM" id="SSF53686">
    <property type="entry name" value="Tryptophan synthase beta subunit-like PLP-dependent enzymes"/>
    <property type="match status" value="1"/>
</dbReference>
<evidence type="ECO:0000256" key="7">
    <source>
        <dbReference type="ARBA" id="ARBA00022980"/>
    </source>
</evidence>
<evidence type="ECO:0000313" key="17">
    <source>
        <dbReference type="Proteomes" id="UP000823674"/>
    </source>
</evidence>
<dbReference type="InterPro" id="IPR036052">
    <property type="entry name" value="TrpB-like_PALP_sf"/>
</dbReference>
<keyword evidence="12" id="KW-0663">Pyridoxal phosphate</keyword>
<comment type="similarity">
    <text evidence="3">Belongs to the GeBP family.</text>
</comment>
<dbReference type="PROSITE" id="PS50011">
    <property type="entry name" value="PROTEIN_KINASE_DOM"/>
    <property type="match status" value="1"/>
</dbReference>
<dbReference type="InterPro" id="IPR001976">
    <property type="entry name" value="Ribosomal_eS24"/>
</dbReference>
<feature type="region of interest" description="Disordered" evidence="14">
    <location>
        <begin position="780"/>
        <end position="817"/>
    </location>
</feature>
<keyword evidence="13" id="KW-0175">Coiled coil</keyword>
<comment type="similarity">
    <text evidence="1 12">Belongs to the cysteine synthase/cystathionine beta-synthase family.</text>
</comment>
<dbReference type="Pfam" id="PF04504">
    <property type="entry name" value="GeBP-like_DBD"/>
    <property type="match status" value="1"/>
</dbReference>
<comment type="caution">
    <text evidence="16">The sequence shown here is derived from an EMBL/GenBank/DDBJ whole genome shotgun (WGS) entry which is preliminary data.</text>
</comment>
<dbReference type="Pfam" id="PF00069">
    <property type="entry name" value="Pkinase"/>
    <property type="match status" value="1"/>
</dbReference>
<evidence type="ECO:0000256" key="3">
    <source>
        <dbReference type="ARBA" id="ARBA00010820"/>
    </source>
</evidence>
<dbReference type="Gene3D" id="3.40.50.1100">
    <property type="match status" value="2"/>
</dbReference>
<dbReference type="CDD" id="cd13983">
    <property type="entry name" value="STKc_WNK"/>
    <property type="match status" value="1"/>
</dbReference>
<evidence type="ECO:0000256" key="1">
    <source>
        <dbReference type="ARBA" id="ARBA00007103"/>
    </source>
</evidence>
<dbReference type="Pfam" id="PF01282">
    <property type="entry name" value="Ribosomal_S24e"/>
    <property type="match status" value="1"/>
</dbReference>
<feature type="coiled-coil region" evidence="13">
    <location>
        <begin position="927"/>
        <end position="954"/>
    </location>
</feature>
<dbReference type="Gene3D" id="3.30.70.3370">
    <property type="match status" value="1"/>
</dbReference>
<evidence type="ECO:0000256" key="2">
    <source>
        <dbReference type="ARBA" id="ARBA00009680"/>
    </source>
</evidence>
<evidence type="ECO:0000256" key="8">
    <source>
        <dbReference type="ARBA" id="ARBA00023192"/>
    </source>
</evidence>
<feature type="region of interest" description="Disordered" evidence="14">
    <location>
        <begin position="522"/>
        <end position="547"/>
    </location>
</feature>
<organism evidence="16 17">
    <name type="scientific">Brassica rapa subsp. trilocularis</name>
    <dbReference type="NCBI Taxonomy" id="1813537"/>
    <lineage>
        <taxon>Eukaryota</taxon>
        <taxon>Viridiplantae</taxon>
        <taxon>Streptophyta</taxon>
        <taxon>Embryophyta</taxon>
        <taxon>Tracheophyta</taxon>
        <taxon>Spermatophyta</taxon>
        <taxon>Magnoliopsida</taxon>
        <taxon>eudicotyledons</taxon>
        <taxon>Gunneridae</taxon>
        <taxon>Pentapetalae</taxon>
        <taxon>rosids</taxon>
        <taxon>malvids</taxon>
        <taxon>Brassicales</taxon>
        <taxon>Brassicaceae</taxon>
        <taxon>Brassiceae</taxon>
        <taxon>Brassica</taxon>
    </lineage>
</organism>
<evidence type="ECO:0000259" key="15">
    <source>
        <dbReference type="PROSITE" id="PS50011"/>
    </source>
</evidence>
<keyword evidence="17" id="KW-1185">Reference proteome</keyword>
<dbReference type="Gene3D" id="1.10.510.10">
    <property type="entry name" value="Transferase(Phosphotransferase) domain 1"/>
    <property type="match status" value="1"/>
</dbReference>
<feature type="compositionally biased region" description="Acidic residues" evidence="14">
    <location>
        <begin position="537"/>
        <end position="547"/>
    </location>
</feature>
<name>A0ABQ7MMS0_BRACM</name>
<dbReference type="InterPro" id="IPR012678">
    <property type="entry name" value="Ribosomal_uL23/eL15/eS24_sf"/>
</dbReference>
<comment type="catalytic activity">
    <reaction evidence="12">
        <text>O-acetyl-L-serine + hydrogen sulfide = L-cysteine + acetate</text>
        <dbReference type="Rhea" id="RHEA:14829"/>
        <dbReference type="ChEBI" id="CHEBI:29919"/>
        <dbReference type="ChEBI" id="CHEBI:30089"/>
        <dbReference type="ChEBI" id="CHEBI:35235"/>
        <dbReference type="ChEBI" id="CHEBI:58340"/>
        <dbReference type="EC" id="2.5.1.47"/>
    </reaction>
</comment>
<evidence type="ECO:0000256" key="14">
    <source>
        <dbReference type="SAM" id="MobiDB-lite"/>
    </source>
</evidence>
<dbReference type="InterPro" id="IPR001216">
    <property type="entry name" value="P-phosphate_BS"/>
</dbReference>
<dbReference type="Proteomes" id="UP000823674">
    <property type="component" value="Chromosome A05"/>
</dbReference>
<dbReference type="EC" id="2.5.1.47" evidence="12"/>
<dbReference type="InterPro" id="IPR053932">
    <property type="entry name" value="GeBP-like_DBD"/>
</dbReference>
<dbReference type="InterPro" id="IPR005856">
    <property type="entry name" value="Cys_synth"/>
</dbReference>
<dbReference type="NCBIfam" id="TIGR01136">
    <property type="entry name" value="cysKM"/>
    <property type="match status" value="1"/>
</dbReference>
<dbReference type="PANTHER" id="PTHR13902">
    <property type="entry name" value="SERINE/THREONINE-PROTEIN KINASE WNK WITH NO LYSINE -RELATED"/>
    <property type="match status" value="1"/>
</dbReference>
<dbReference type="InterPro" id="IPR053709">
    <property type="entry name" value="eRP_eS24_sf"/>
</dbReference>